<evidence type="ECO:0000313" key="3">
    <source>
        <dbReference type="EMBL" id="MFH5244597.1"/>
    </source>
</evidence>
<protein>
    <submittedName>
        <fullName evidence="2">Uncharacterized protein</fullName>
    </submittedName>
</protein>
<accession>A0ABW7KBL9</accession>
<feature type="region of interest" description="Disordered" evidence="1">
    <location>
        <begin position="30"/>
        <end position="130"/>
    </location>
</feature>
<keyword evidence="5" id="KW-1185">Reference proteome</keyword>
<evidence type="ECO:0000256" key="1">
    <source>
        <dbReference type="SAM" id="MobiDB-lite"/>
    </source>
</evidence>
<reference evidence="4 5" key="1">
    <citation type="submission" date="2024-10" db="EMBL/GenBank/DDBJ databases">
        <authorList>
            <person name="Riesco R."/>
        </authorList>
    </citation>
    <scope>NUCLEOTIDE SEQUENCE [LARGE SCALE GENOMIC DNA]</scope>
    <source>
        <strain evidence="3 4">NCIMB 15448</strain>
        <strain evidence="2 5">NCIMB 15450</strain>
    </source>
</reference>
<feature type="compositionally biased region" description="Low complexity" evidence="1">
    <location>
        <begin position="44"/>
        <end position="60"/>
    </location>
</feature>
<dbReference type="Proteomes" id="UP001609176">
    <property type="component" value="Unassembled WGS sequence"/>
</dbReference>
<evidence type="ECO:0000313" key="5">
    <source>
        <dbReference type="Proteomes" id="UP001609219"/>
    </source>
</evidence>
<feature type="compositionally biased region" description="Acidic residues" evidence="1">
    <location>
        <begin position="101"/>
        <end position="122"/>
    </location>
</feature>
<evidence type="ECO:0000313" key="2">
    <source>
        <dbReference type="EMBL" id="MFH5230730.1"/>
    </source>
</evidence>
<proteinExistence type="predicted"/>
<dbReference type="RefSeq" id="WP_395125759.1">
    <property type="nucleotide sequence ID" value="NZ_JBIMSN010000089.1"/>
</dbReference>
<feature type="compositionally biased region" description="Basic and acidic residues" evidence="1">
    <location>
        <begin position="70"/>
        <end position="80"/>
    </location>
</feature>
<evidence type="ECO:0000313" key="4">
    <source>
        <dbReference type="Proteomes" id="UP001609176"/>
    </source>
</evidence>
<feature type="compositionally biased region" description="Low complexity" evidence="1">
    <location>
        <begin position="81"/>
        <end position="100"/>
    </location>
</feature>
<organism evidence="2 5">
    <name type="scientific">Antrihabitans spumae</name>
    <dbReference type="NCBI Taxonomy" id="3373370"/>
    <lineage>
        <taxon>Bacteria</taxon>
        <taxon>Bacillati</taxon>
        <taxon>Actinomycetota</taxon>
        <taxon>Actinomycetes</taxon>
        <taxon>Mycobacteriales</taxon>
        <taxon>Nocardiaceae</taxon>
        <taxon>Antrihabitans</taxon>
    </lineage>
</organism>
<sequence>MRDSLRTAAGPAVATLAIAIGVTLVAACGSSADDNVTPPPLKRGLSSALSVPSGSSSPAVLVPPSPTWRIADETQPKRTTTEPPTRTSTTRTTRPRPTTTEETEPETTEETTTEETEPETTEETTTRAVR</sequence>
<dbReference type="PROSITE" id="PS51257">
    <property type="entry name" value="PROKAR_LIPOPROTEIN"/>
    <property type="match status" value="1"/>
</dbReference>
<dbReference type="EMBL" id="JBIMSP010000046">
    <property type="protein sequence ID" value="MFH5244597.1"/>
    <property type="molecule type" value="Genomic_DNA"/>
</dbReference>
<name>A0ABW7KBL9_9NOCA</name>
<comment type="caution">
    <text evidence="2">The sequence shown here is derived from an EMBL/GenBank/DDBJ whole genome shotgun (WGS) entry which is preliminary data.</text>
</comment>
<dbReference type="Proteomes" id="UP001609219">
    <property type="component" value="Unassembled WGS sequence"/>
</dbReference>
<gene>
    <name evidence="3" type="ORF">ACHIPV_22375</name>
    <name evidence="2" type="ORF">ACHIRB_19490</name>
</gene>
<dbReference type="EMBL" id="JBIMSN010000089">
    <property type="protein sequence ID" value="MFH5230730.1"/>
    <property type="molecule type" value="Genomic_DNA"/>
</dbReference>